<dbReference type="EMBL" id="CP102845">
    <property type="protein sequence ID" value="UVF21627.1"/>
    <property type="molecule type" value="Genomic_DNA"/>
</dbReference>
<name>A0ABY5RZL4_9HYPH</name>
<feature type="transmembrane region" description="Helical" evidence="1">
    <location>
        <begin position="156"/>
        <end position="180"/>
    </location>
</feature>
<evidence type="ECO:0008006" key="4">
    <source>
        <dbReference type="Google" id="ProtNLM"/>
    </source>
</evidence>
<evidence type="ECO:0000313" key="3">
    <source>
        <dbReference type="Proteomes" id="UP001017257"/>
    </source>
</evidence>
<sequence length="212" mass="21858">MNTLSSTLWPWLALAGLGAFHGLNPAMGWLFAVALGLHRQSRSLVVLALAPIALGHAAAVGIVLLATILFGTVLDATLLGRCAGILLLVWAATHIIASHRTPVRIGMQTGLAGLTVWSFMMASAHGAGFMLIPALLSLCMSSGVDSELTTSTSLPISVAALAVHTGAMLAVIGAVSLIVYDQGLAFLRRGWINLDVVWSAVLAGGGIFLLAT</sequence>
<keyword evidence="1" id="KW-1133">Transmembrane helix</keyword>
<reference evidence="2" key="1">
    <citation type="submission" date="2022-08" db="EMBL/GenBank/DDBJ databases">
        <title>Microvirga terrae sp. nov., isolated from soil.</title>
        <authorList>
            <person name="Kim K.H."/>
            <person name="Seo Y.L."/>
            <person name="Kim J.M."/>
            <person name="Lee J.K."/>
            <person name="Han D.M."/>
            <person name="Jeon C.O."/>
        </authorList>
    </citation>
    <scope>NUCLEOTIDE SEQUENCE</scope>
    <source>
        <strain evidence="2">R24</strain>
    </source>
</reference>
<protein>
    <recommendedName>
        <fullName evidence="4">Arginine/ornithine antiporter ArcD</fullName>
    </recommendedName>
</protein>
<feature type="transmembrane region" description="Helical" evidence="1">
    <location>
        <begin position="192"/>
        <end position="211"/>
    </location>
</feature>
<evidence type="ECO:0000256" key="1">
    <source>
        <dbReference type="SAM" id="Phobius"/>
    </source>
</evidence>
<organism evidence="2 3">
    <name type="scientific">Microvirga terrae</name>
    <dbReference type="NCBI Taxonomy" id="2740529"/>
    <lineage>
        <taxon>Bacteria</taxon>
        <taxon>Pseudomonadati</taxon>
        <taxon>Pseudomonadota</taxon>
        <taxon>Alphaproteobacteria</taxon>
        <taxon>Hyphomicrobiales</taxon>
        <taxon>Methylobacteriaceae</taxon>
        <taxon>Microvirga</taxon>
    </lineage>
</organism>
<dbReference type="RefSeq" id="WP_173947328.1">
    <property type="nucleotide sequence ID" value="NZ_CP102845.1"/>
</dbReference>
<feature type="transmembrane region" description="Helical" evidence="1">
    <location>
        <begin position="78"/>
        <end position="97"/>
    </location>
</feature>
<feature type="transmembrane region" description="Helical" evidence="1">
    <location>
        <begin position="12"/>
        <end position="37"/>
    </location>
</feature>
<gene>
    <name evidence="2" type="ORF">HPT29_011125</name>
</gene>
<proteinExistence type="predicted"/>
<feature type="transmembrane region" description="Helical" evidence="1">
    <location>
        <begin position="109"/>
        <end position="136"/>
    </location>
</feature>
<keyword evidence="1" id="KW-0812">Transmembrane</keyword>
<accession>A0ABY5RZL4</accession>
<keyword evidence="1" id="KW-0472">Membrane</keyword>
<keyword evidence="3" id="KW-1185">Reference proteome</keyword>
<evidence type="ECO:0000313" key="2">
    <source>
        <dbReference type="EMBL" id="UVF21627.1"/>
    </source>
</evidence>
<dbReference type="Proteomes" id="UP001017257">
    <property type="component" value="Chromosome"/>
</dbReference>
<feature type="transmembrane region" description="Helical" evidence="1">
    <location>
        <begin position="44"/>
        <end position="72"/>
    </location>
</feature>